<dbReference type="InterPro" id="IPR000525">
    <property type="entry name" value="Initiator_Rep_WH1"/>
</dbReference>
<dbReference type="InterPro" id="IPR036390">
    <property type="entry name" value="WH_DNA-bd_sf"/>
</dbReference>
<dbReference type="InterPro" id="IPR036388">
    <property type="entry name" value="WH-like_DNA-bd_sf"/>
</dbReference>
<sequence length="372" mass="42588">MADTKPVAVSAAPQLNDASFKMAGKGFVHKAEQIVFARENGELDLVDLKIFDYLLNRVYGELKSAAEGDIHRVPVSDVLNYLRHSSSDRLLKSLHRLGTVEILINYVDEANVENEAVVHYLSYNLSKAHDGFIHFAFDPILLKFLHNPKVFATVSLLHNRKYQSKRGKRLYDIMAMFINRKYPCWQPTIEEFRTTMAVTNEYERFDNLKRRVIEASVDELNQIAPFFVTVEYVRSGRGGKISSLLFTAKPKGPSNLLEMRMVADPIGKGRKHVRDPHTVDFVDGHTDSERDYLQVSQDAMKRAVDMLPDGETVEFFLEQWSENMRGRQVGDADRSFLNWLELELAKRADSSMEIVHSDTIFSLLEQWEGGNQ</sequence>
<dbReference type="EMBL" id="OBMM01000005">
    <property type="protein sequence ID" value="SOC26897.1"/>
    <property type="molecule type" value="Genomic_DNA"/>
</dbReference>
<dbReference type="Gene3D" id="1.10.10.10">
    <property type="entry name" value="Winged helix-like DNA-binding domain superfamily/Winged helix DNA-binding domain"/>
    <property type="match status" value="1"/>
</dbReference>
<evidence type="ECO:0000313" key="4">
    <source>
        <dbReference type="Proteomes" id="UP000219068"/>
    </source>
</evidence>
<name>A0A285TU51_9PROT</name>
<dbReference type="AlphaFoldDB" id="A0A285TU51"/>
<dbReference type="Pfam" id="PF01051">
    <property type="entry name" value="Rep3_N"/>
    <property type="match status" value="1"/>
</dbReference>
<feature type="domain" description="Initiator Rep protein WH1" evidence="2">
    <location>
        <begin position="29"/>
        <end position="174"/>
    </location>
</feature>
<proteinExistence type="inferred from homology"/>
<protein>
    <submittedName>
        <fullName evidence="3">Initiator Replication protein</fullName>
    </submittedName>
</protein>
<evidence type="ECO:0000256" key="1">
    <source>
        <dbReference type="ARBA" id="ARBA00038283"/>
    </source>
</evidence>
<accession>A0A285TU51</accession>
<dbReference type="RefSeq" id="WP_097052785.1">
    <property type="nucleotide sequence ID" value="NZ_OBMM01000005.1"/>
</dbReference>
<reference evidence="3 4" key="1">
    <citation type="submission" date="2017-08" db="EMBL/GenBank/DDBJ databases">
        <authorList>
            <person name="de Groot N.N."/>
        </authorList>
    </citation>
    <scope>NUCLEOTIDE SEQUENCE [LARGE SCALE GENOMIC DNA]</scope>
    <source>
        <strain evidence="3 4">USBA 78</strain>
    </source>
</reference>
<dbReference type="GO" id="GO:0003887">
    <property type="term" value="F:DNA-directed DNA polymerase activity"/>
    <property type="evidence" value="ECO:0007669"/>
    <property type="project" value="InterPro"/>
</dbReference>
<dbReference type="SUPFAM" id="SSF46785">
    <property type="entry name" value="Winged helix' DNA-binding domain"/>
    <property type="match status" value="1"/>
</dbReference>
<dbReference type="Proteomes" id="UP000219068">
    <property type="component" value="Unassembled WGS sequence"/>
</dbReference>
<organism evidence="3 4">
    <name type="scientific">Thalassospira xiamenensis</name>
    <dbReference type="NCBI Taxonomy" id="220697"/>
    <lineage>
        <taxon>Bacteria</taxon>
        <taxon>Pseudomonadati</taxon>
        <taxon>Pseudomonadota</taxon>
        <taxon>Alphaproteobacteria</taxon>
        <taxon>Rhodospirillales</taxon>
        <taxon>Thalassospiraceae</taxon>
        <taxon>Thalassospira</taxon>
    </lineage>
</organism>
<evidence type="ECO:0000313" key="3">
    <source>
        <dbReference type="EMBL" id="SOC26897.1"/>
    </source>
</evidence>
<dbReference type="GO" id="GO:0006270">
    <property type="term" value="P:DNA replication initiation"/>
    <property type="evidence" value="ECO:0007669"/>
    <property type="project" value="InterPro"/>
</dbReference>
<gene>
    <name evidence="3" type="ORF">SAMN05428964_105228</name>
</gene>
<dbReference type="Pfam" id="PF21205">
    <property type="entry name" value="Rep3_C"/>
    <property type="match status" value="1"/>
</dbReference>
<comment type="similarity">
    <text evidence="1">Belongs to the initiator RepB protein family.</text>
</comment>
<evidence type="ECO:0000259" key="2">
    <source>
        <dbReference type="Pfam" id="PF01051"/>
    </source>
</evidence>